<feature type="binding site" evidence="10">
    <location>
        <position position="375"/>
    </location>
    <ligand>
        <name>thiamine diphosphate</name>
        <dbReference type="ChEBI" id="CHEBI:58937"/>
    </ligand>
</feature>
<feature type="binding site" evidence="10">
    <location>
        <position position="151"/>
    </location>
    <ligand>
        <name>Mg(2+)</name>
        <dbReference type="ChEBI" id="CHEBI:18420"/>
    </ligand>
</feature>
<feature type="binding site" evidence="10">
    <location>
        <begin position="152"/>
        <end position="153"/>
    </location>
    <ligand>
        <name>thiamine diphosphate</name>
        <dbReference type="ChEBI" id="CHEBI:58937"/>
    </ligand>
</feature>
<feature type="binding site" evidence="10">
    <location>
        <position position="78"/>
    </location>
    <ligand>
        <name>thiamine diphosphate</name>
        <dbReference type="ChEBI" id="CHEBI:58937"/>
    </ligand>
</feature>
<evidence type="ECO:0000259" key="12">
    <source>
        <dbReference type="SMART" id="SM00861"/>
    </source>
</evidence>
<dbReference type="InterPro" id="IPR005477">
    <property type="entry name" value="Dxylulose-5-P_synthase"/>
</dbReference>
<evidence type="ECO:0000256" key="5">
    <source>
        <dbReference type="ARBA" id="ARBA00022723"/>
    </source>
</evidence>
<evidence type="ECO:0000256" key="9">
    <source>
        <dbReference type="ARBA" id="ARBA00023229"/>
    </source>
</evidence>
<dbReference type="Pfam" id="PF02780">
    <property type="entry name" value="Transketolase_C"/>
    <property type="match status" value="1"/>
</dbReference>
<dbReference type="GO" id="GO:0030976">
    <property type="term" value="F:thiamine pyrophosphate binding"/>
    <property type="evidence" value="ECO:0007669"/>
    <property type="project" value="UniProtKB-UniRule"/>
</dbReference>
<evidence type="ECO:0000256" key="11">
    <source>
        <dbReference type="SAM" id="MobiDB-lite"/>
    </source>
</evidence>
<dbReference type="SMART" id="SM00861">
    <property type="entry name" value="Transket_pyr"/>
    <property type="match status" value="1"/>
</dbReference>
<keyword evidence="6 10" id="KW-0460">Magnesium</keyword>
<feature type="binding site" evidence="10">
    <location>
        <begin position="119"/>
        <end position="121"/>
    </location>
    <ligand>
        <name>thiamine diphosphate</name>
        <dbReference type="ChEBI" id="CHEBI:58937"/>
    </ligand>
</feature>
<dbReference type="Gene3D" id="3.40.50.920">
    <property type="match status" value="1"/>
</dbReference>
<dbReference type="InterPro" id="IPR020826">
    <property type="entry name" value="Transketolase_BS"/>
</dbReference>
<dbReference type="Proteomes" id="UP000823926">
    <property type="component" value="Unassembled WGS sequence"/>
</dbReference>
<evidence type="ECO:0000256" key="8">
    <source>
        <dbReference type="ARBA" id="ARBA00023052"/>
    </source>
</evidence>
<comment type="subunit">
    <text evidence="3 10">Homodimer.</text>
</comment>
<dbReference type="InterPro" id="IPR033248">
    <property type="entry name" value="Transketolase_C"/>
</dbReference>
<dbReference type="GO" id="GO:0019288">
    <property type="term" value="P:isopentenyl diphosphate biosynthetic process, methylerythritol 4-phosphate pathway"/>
    <property type="evidence" value="ECO:0007669"/>
    <property type="project" value="TreeGrafter"/>
</dbReference>
<dbReference type="PROSITE" id="PS00802">
    <property type="entry name" value="TRANSKETOLASE_2"/>
    <property type="match status" value="1"/>
</dbReference>
<feature type="binding site" evidence="10">
    <location>
        <position position="289"/>
    </location>
    <ligand>
        <name>thiamine diphosphate</name>
        <dbReference type="ChEBI" id="CHEBI:58937"/>
    </ligand>
</feature>
<dbReference type="SUPFAM" id="SSF52518">
    <property type="entry name" value="Thiamin diphosphate-binding fold (THDP-binding)"/>
    <property type="match status" value="2"/>
</dbReference>
<comment type="cofactor">
    <cofactor evidence="10">
        <name>Mg(2+)</name>
        <dbReference type="ChEBI" id="CHEBI:18420"/>
    </cofactor>
    <text evidence="10">Binds 1 Mg(2+) ion per subunit.</text>
</comment>
<dbReference type="EC" id="2.2.1.7" evidence="10"/>
<dbReference type="PANTHER" id="PTHR43322">
    <property type="entry name" value="1-D-DEOXYXYLULOSE 5-PHOSPHATE SYNTHASE-RELATED"/>
    <property type="match status" value="1"/>
</dbReference>
<dbReference type="CDD" id="cd02007">
    <property type="entry name" value="TPP_DXS"/>
    <property type="match status" value="1"/>
</dbReference>
<dbReference type="GO" id="GO:0009228">
    <property type="term" value="P:thiamine biosynthetic process"/>
    <property type="evidence" value="ECO:0007669"/>
    <property type="project" value="UniProtKB-UniRule"/>
</dbReference>
<dbReference type="GO" id="GO:0005829">
    <property type="term" value="C:cytosol"/>
    <property type="evidence" value="ECO:0007669"/>
    <property type="project" value="TreeGrafter"/>
</dbReference>
<dbReference type="GO" id="GO:0016114">
    <property type="term" value="P:terpenoid biosynthetic process"/>
    <property type="evidence" value="ECO:0007669"/>
    <property type="project" value="UniProtKB-UniRule"/>
</dbReference>
<feature type="domain" description="Transketolase-like pyrimidine-binding" evidence="12">
    <location>
        <begin position="324"/>
        <end position="489"/>
    </location>
</feature>
<protein>
    <recommendedName>
        <fullName evidence="10">1-deoxy-D-xylulose-5-phosphate synthase</fullName>
        <ecNumber evidence="10">2.2.1.7</ecNumber>
    </recommendedName>
    <alternativeName>
        <fullName evidence="10">1-deoxyxylulose-5-phosphate synthase</fullName>
        <shortName evidence="10">DXP synthase</shortName>
        <shortName evidence="10">DXPS</shortName>
    </alternativeName>
</protein>
<accession>A0A9D1QC70</accession>
<name>A0A9D1QC70_9BACT</name>
<dbReference type="GO" id="GO:0000287">
    <property type="term" value="F:magnesium ion binding"/>
    <property type="evidence" value="ECO:0007669"/>
    <property type="project" value="UniProtKB-UniRule"/>
</dbReference>
<feature type="binding site" evidence="10">
    <location>
        <position position="181"/>
    </location>
    <ligand>
        <name>thiamine diphosphate</name>
        <dbReference type="ChEBI" id="CHEBI:58937"/>
    </ligand>
</feature>
<evidence type="ECO:0000256" key="6">
    <source>
        <dbReference type="ARBA" id="ARBA00022842"/>
    </source>
</evidence>
<dbReference type="Pfam" id="PF13292">
    <property type="entry name" value="DXP_synthase_N"/>
    <property type="match status" value="1"/>
</dbReference>
<dbReference type="PANTHER" id="PTHR43322:SF5">
    <property type="entry name" value="1-DEOXY-D-XYLULOSE-5-PHOSPHATE SYNTHASE, CHLOROPLASTIC"/>
    <property type="match status" value="1"/>
</dbReference>
<evidence type="ECO:0000256" key="1">
    <source>
        <dbReference type="ARBA" id="ARBA00004980"/>
    </source>
</evidence>
<dbReference type="SUPFAM" id="SSF52922">
    <property type="entry name" value="TK C-terminal domain-like"/>
    <property type="match status" value="1"/>
</dbReference>
<dbReference type="Pfam" id="PF02779">
    <property type="entry name" value="Transket_pyr"/>
    <property type="match status" value="1"/>
</dbReference>
<evidence type="ECO:0000256" key="7">
    <source>
        <dbReference type="ARBA" id="ARBA00022977"/>
    </source>
</evidence>
<reference evidence="13" key="1">
    <citation type="journal article" date="2021" name="PeerJ">
        <title>Extensive microbial diversity within the chicken gut microbiome revealed by metagenomics and culture.</title>
        <authorList>
            <person name="Gilroy R."/>
            <person name="Ravi A."/>
            <person name="Getino M."/>
            <person name="Pursley I."/>
            <person name="Horton D.L."/>
            <person name="Alikhan N.F."/>
            <person name="Baker D."/>
            <person name="Gharbi K."/>
            <person name="Hall N."/>
            <person name="Watson M."/>
            <person name="Adriaenssens E.M."/>
            <person name="Foster-Nyarko E."/>
            <person name="Jarju S."/>
            <person name="Secka A."/>
            <person name="Antonio M."/>
            <person name="Oren A."/>
            <person name="Chaudhuri R.R."/>
            <person name="La Ragione R."/>
            <person name="Hildebrand F."/>
            <person name="Pallen M.J."/>
        </authorList>
    </citation>
    <scope>NUCLEOTIDE SEQUENCE</scope>
    <source>
        <strain evidence="13">ChiBcec15-1070</strain>
    </source>
</reference>
<dbReference type="HAMAP" id="MF_00315">
    <property type="entry name" value="DXP_synth"/>
    <property type="match status" value="1"/>
</dbReference>
<dbReference type="Gene3D" id="3.40.50.970">
    <property type="match status" value="2"/>
</dbReference>
<feature type="binding site" evidence="10">
    <location>
        <position position="181"/>
    </location>
    <ligand>
        <name>Mg(2+)</name>
        <dbReference type="ChEBI" id="CHEBI:18420"/>
    </ligand>
</feature>
<comment type="cofactor">
    <cofactor evidence="10">
        <name>thiamine diphosphate</name>
        <dbReference type="ChEBI" id="CHEBI:58937"/>
    </cofactor>
    <text evidence="10">Binds 1 thiamine pyrophosphate per subunit.</text>
</comment>
<evidence type="ECO:0000256" key="10">
    <source>
        <dbReference type="HAMAP-Rule" id="MF_00315"/>
    </source>
</evidence>
<evidence type="ECO:0000313" key="14">
    <source>
        <dbReference type="Proteomes" id="UP000823926"/>
    </source>
</evidence>
<dbReference type="EMBL" id="DXHL01000021">
    <property type="protein sequence ID" value="HIW10675.1"/>
    <property type="molecule type" value="Genomic_DNA"/>
</dbReference>
<keyword evidence="4 10" id="KW-0808">Transferase</keyword>
<organism evidence="13 14">
    <name type="scientific">Candidatus Rikenella faecigallinarum</name>
    <dbReference type="NCBI Taxonomy" id="2838745"/>
    <lineage>
        <taxon>Bacteria</taxon>
        <taxon>Pseudomonadati</taxon>
        <taxon>Bacteroidota</taxon>
        <taxon>Bacteroidia</taxon>
        <taxon>Bacteroidales</taxon>
        <taxon>Rikenellaceae</taxon>
        <taxon>Rikenella</taxon>
    </lineage>
</organism>
<keyword evidence="5 10" id="KW-0479">Metal-binding</keyword>
<dbReference type="CDD" id="cd07033">
    <property type="entry name" value="TPP_PYR_DXS_TK_like"/>
    <property type="match status" value="1"/>
</dbReference>
<keyword evidence="9 10" id="KW-0414">Isoprene biosynthesis</keyword>
<reference evidence="13" key="2">
    <citation type="submission" date="2021-04" db="EMBL/GenBank/DDBJ databases">
        <authorList>
            <person name="Gilroy R."/>
        </authorList>
    </citation>
    <scope>NUCLEOTIDE SEQUENCE</scope>
    <source>
        <strain evidence="13">ChiBcec15-1070</strain>
    </source>
</reference>
<keyword evidence="7 10" id="KW-0784">Thiamine biosynthesis</keyword>
<dbReference type="AlphaFoldDB" id="A0A9D1QC70"/>
<evidence type="ECO:0000256" key="3">
    <source>
        <dbReference type="ARBA" id="ARBA00011738"/>
    </source>
</evidence>
<evidence type="ECO:0000313" key="13">
    <source>
        <dbReference type="EMBL" id="HIW10675.1"/>
    </source>
</evidence>
<dbReference type="InterPro" id="IPR005475">
    <property type="entry name" value="Transketolase-like_Pyr-bd"/>
</dbReference>
<keyword evidence="8 10" id="KW-0786">Thiamine pyrophosphate</keyword>
<comment type="function">
    <text evidence="10">Catalyzes the acyloin condensation reaction between C atoms 2 and 3 of pyruvate and glyceraldehyde 3-phosphate to yield 1-deoxy-D-xylulose-5-phosphate (DXP).</text>
</comment>
<evidence type="ECO:0000256" key="4">
    <source>
        <dbReference type="ARBA" id="ARBA00022679"/>
    </source>
</evidence>
<sequence length="639" mass="69029">MTAKATKYLHRINSPADLRQLAVSELPAYCAELREFIIREVSTNPGHLGASLGAVELAVAIHYVYDTPNDRLVWDVGHQAYAHKIITGRRDRFCTNRKLGGISGFPKMSESEYDAFGAGHSSTSISAALGLSRALRREDGTGPKCVAVIGDGAMTGGLAFEGLNNAGADPDNDILIILNDNRISIDPNVGALKEALLEISTSQHYNRVKDSTWRALNRLPRMRRVIQKMLNGAKSFFLHQSNLFESFNFRYFGPVDGNDVVGLVRALRDLRKLPGPKILHALTVKGKGYAPAEQDQTEWHAPGRFNPETGERQAAMPGDKPKRLRFQDVFGRTLVELAERDSRVVGITPAMPTGCSMNLLMERMPERAYDVGIAEGHAVTFAAGLAAGGKVPFCNIYSSFMQRAVDNVIHDAALQELPVVLCLDRAGLVGEDGATHHGAFDLALLRGVPNVTIAAPMDAVELRSVMYAASAGDTGMWVIRYPRGGAFGEEVMEAPLTAVRRGEGRVLGEPEGARVAVLSVGAIGTEATAAVAQLAEEGIPVAHYDLRFVKPLDEALLERIVGRGCHTLITVEDGVRAAGAGSAVLEYLADKGYTSKGLRVVRLGLPDHFVEQGTVQQLRALCGIDAEGIARRVREALQE</sequence>
<proteinExistence type="inferred from homology"/>
<gene>
    <name evidence="10 13" type="primary">dxs</name>
    <name evidence="13" type="ORF">H9888_04140</name>
</gene>
<dbReference type="InterPro" id="IPR009014">
    <property type="entry name" value="Transketo_C/PFOR_II"/>
</dbReference>
<feature type="region of interest" description="Disordered" evidence="11">
    <location>
        <begin position="299"/>
        <end position="318"/>
    </location>
</feature>
<dbReference type="NCBIfam" id="NF003933">
    <property type="entry name" value="PRK05444.2-2"/>
    <property type="match status" value="1"/>
</dbReference>
<comment type="similarity">
    <text evidence="2 10">Belongs to the transketolase family. DXPS subfamily.</text>
</comment>
<evidence type="ECO:0000256" key="2">
    <source>
        <dbReference type="ARBA" id="ARBA00011081"/>
    </source>
</evidence>
<dbReference type="NCBIfam" id="TIGR00204">
    <property type="entry name" value="dxs"/>
    <property type="match status" value="1"/>
</dbReference>
<comment type="pathway">
    <text evidence="1 10">Metabolic intermediate biosynthesis; 1-deoxy-D-xylulose 5-phosphate biosynthesis; 1-deoxy-D-xylulose 5-phosphate from D-glyceraldehyde 3-phosphate and pyruvate: step 1/1.</text>
</comment>
<comment type="caution">
    <text evidence="13">The sequence shown here is derived from an EMBL/GenBank/DDBJ whole genome shotgun (WGS) entry which is preliminary data.</text>
</comment>
<comment type="catalytic activity">
    <reaction evidence="10">
        <text>D-glyceraldehyde 3-phosphate + pyruvate + H(+) = 1-deoxy-D-xylulose 5-phosphate + CO2</text>
        <dbReference type="Rhea" id="RHEA:12605"/>
        <dbReference type="ChEBI" id="CHEBI:15361"/>
        <dbReference type="ChEBI" id="CHEBI:15378"/>
        <dbReference type="ChEBI" id="CHEBI:16526"/>
        <dbReference type="ChEBI" id="CHEBI:57792"/>
        <dbReference type="ChEBI" id="CHEBI:59776"/>
        <dbReference type="EC" id="2.2.1.7"/>
    </reaction>
</comment>
<dbReference type="InterPro" id="IPR029061">
    <property type="entry name" value="THDP-binding"/>
</dbReference>
<dbReference type="GO" id="GO:0008661">
    <property type="term" value="F:1-deoxy-D-xylulose-5-phosphate synthase activity"/>
    <property type="evidence" value="ECO:0007669"/>
    <property type="project" value="UniProtKB-UniRule"/>
</dbReference>